<reference evidence="4" key="1">
    <citation type="submission" date="2025-08" db="UniProtKB">
        <authorList>
            <consortium name="RefSeq"/>
        </authorList>
    </citation>
    <scope>IDENTIFICATION</scope>
</reference>
<dbReference type="AlphaFoldDB" id="A0AAJ6YWZ8"/>
<feature type="signal peptide" evidence="2">
    <location>
        <begin position="1"/>
        <end position="24"/>
    </location>
</feature>
<dbReference type="Proteomes" id="UP000695007">
    <property type="component" value="Unplaced"/>
</dbReference>
<accession>A0AAJ6YWZ8</accession>
<keyword evidence="3" id="KW-1185">Reference proteome</keyword>
<feature type="region of interest" description="Disordered" evidence="1">
    <location>
        <begin position="402"/>
        <end position="444"/>
    </location>
</feature>
<evidence type="ECO:0000313" key="3">
    <source>
        <dbReference type="Proteomes" id="UP000695007"/>
    </source>
</evidence>
<name>A0AAJ6YWZ8_9HYME</name>
<protein>
    <submittedName>
        <fullName evidence="4">Uncharacterized protein LOC105368575</fullName>
    </submittedName>
</protein>
<dbReference type="RefSeq" id="XP_011505909.1">
    <property type="nucleotide sequence ID" value="XM_011507607.1"/>
</dbReference>
<proteinExistence type="predicted"/>
<gene>
    <name evidence="4" type="primary">LOC105368575</name>
</gene>
<evidence type="ECO:0000313" key="4">
    <source>
        <dbReference type="RefSeq" id="XP_011505909.1"/>
    </source>
</evidence>
<organism evidence="3 4">
    <name type="scientific">Ceratosolen solmsi marchali</name>
    <dbReference type="NCBI Taxonomy" id="326594"/>
    <lineage>
        <taxon>Eukaryota</taxon>
        <taxon>Metazoa</taxon>
        <taxon>Ecdysozoa</taxon>
        <taxon>Arthropoda</taxon>
        <taxon>Hexapoda</taxon>
        <taxon>Insecta</taxon>
        <taxon>Pterygota</taxon>
        <taxon>Neoptera</taxon>
        <taxon>Endopterygota</taxon>
        <taxon>Hymenoptera</taxon>
        <taxon>Apocrita</taxon>
        <taxon>Proctotrupomorpha</taxon>
        <taxon>Chalcidoidea</taxon>
        <taxon>Agaonidae</taxon>
        <taxon>Agaoninae</taxon>
        <taxon>Ceratosolen</taxon>
    </lineage>
</organism>
<dbReference type="KEGG" id="csol:105368575"/>
<sequence length="444" mass="47713">MHYTPHALLNCVAWFCLLLCYGNAARLAPADGLSNLARSVGLILEPSLAGDHQSSRSNDSVGHVEAAVPISRRQIEARPNEPLVPGSLIRTSQGFPYPYRYPLYNHQLPRNFFSAGDLGNQQLIDSLTYQPRYFQQQRQQQQQQQLDGRPFEPLELELSRLRSVNANVNDDNAKDNRNGNANSIPNPDSNVDSKSSAQNRPFDSSEYLNQAGGGAQDPSIGNLRVDNNRFSAIDYERIRQNYYSDPPINQQRNYYSNYNDIPLNSAGPSYRSPIGNRYFGLDYNGGGPGRPGLSSSEPRSGSGIEDIGNPYFNGFFQGPYRSFGYSSLAGGGGFGGSGGVGGVGGVSGVGGGLPFSENLGSPFSGPEYSGSFDGGPLYSTGTGASSSLGFVDGDSSLRASAAKERLAEPAPTLKASLRPKELKAEGSSKAPISRSRGKERKDQA</sequence>
<dbReference type="GeneID" id="105368575"/>
<evidence type="ECO:0000256" key="2">
    <source>
        <dbReference type="SAM" id="SignalP"/>
    </source>
</evidence>
<feature type="chain" id="PRO_5042479495" evidence="2">
    <location>
        <begin position="25"/>
        <end position="444"/>
    </location>
</feature>
<keyword evidence="2" id="KW-0732">Signal</keyword>
<feature type="compositionally biased region" description="Polar residues" evidence="1">
    <location>
        <begin position="179"/>
        <end position="208"/>
    </location>
</feature>
<feature type="region of interest" description="Disordered" evidence="1">
    <location>
        <begin position="163"/>
        <end position="224"/>
    </location>
</feature>
<evidence type="ECO:0000256" key="1">
    <source>
        <dbReference type="SAM" id="MobiDB-lite"/>
    </source>
</evidence>